<accession>A0ABR9E5S0</accession>
<comment type="caution">
    <text evidence="2">The sequence shown here is derived from an EMBL/GenBank/DDBJ whole genome shotgun (WGS) entry which is preliminary data.</text>
</comment>
<keyword evidence="1" id="KW-0812">Transmembrane</keyword>
<evidence type="ECO:0000313" key="3">
    <source>
        <dbReference type="Proteomes" id="UP000615755"/>
    </source>
</evidence>
<keyword evidence="1" id="KW-0472">Membrane</keyword>
<dbReference type="Proteomes" id="UP000615755">
    <property type="component" value="Unassembled WGS sequence"/>
</dbReference>
<organism evidence="2 3">
    <name type="scientific">Pseudoalteromonas aurantia 208</name>
    <dbReference type="NCBI Taxonomy" id="1314867"/>
    <lineage>
        <taxon>Bacteria</taxon>
        <taxon>Pseudomonadati</taxon>
        <taxon>Pseudomonadota</taxon>
        <taxon>Gammaproteobacteria</taxon>
        <taxon>Alteromonadales</taxon>
        <taxon>Pseudoalteromonadaceae</taxon>
        <taxon>Pseudoalteromonas</taxon>
    </lineage>
</organism>
<protein>
    <submittedName>
        <fullName evidence="2">Uncharacterized protein</fullName>
    </submittedName>
</protein>
<dbReference type="RefSeq" id="WP_192505884.1">
    <property type="nucleotide sequence ID" value="NZ_AQGV01000009.1"/>
</dbReference>
<proteinExistence type="predicted"/>
<evidence type="ECO:0000256" key="1">
    <source>
        <dbReference type="SAM" id="Phobius"/>
    </source>
</evidence>
<keyword evidence="3" id="KW-1185">Reference proteome</keyword>
<dbReference type="EMBL" id="AQGV01000009">
    <property type="protein sequence ID" value="MBE0366327.1"/>
    <property type="molecule type" value="Genomic_DNA"/>
</dbReference>
<gene>
    <name evidence="2" type="ORF">PAUR_a3310</name>
</gene>
<name>A0ABR9E5S0_9GAMM</name>
<evidence type="ECO:0000313" key="2">
    <source>
        <dbReference type="EMBL" id="MBE0366327.1"/>
    </source>
</evidence>
<reference evidence="2 3" key="1">
    <citation type="submission" date="2015-03" db="EMBL/GenBank/DDBJ databases">
        <title>Genome sequence of Pseudoalteromonas aurantia.</title>
        <authorList>
            <person name="Xie B.-B."/>
            <person name="Rong J.-C."/>
            <person name="Qin Q.-L."/>
            <person name="Zhang Y.-Z."/>
        </authorList>
    </citation>
    <scope>NUCLEOTIDE SEQUENCE [LARGE SCALE GENOMIC DNA]</scope>
    <source>
        <strain evidence="2 3">208</strain>
    </source>
</reference>
<keyword evidence="1" id="KW-1133">Transmembrane helix</keyword>
<feature type="transmembrane region" description="Helical" evidence="1">
    <location>
        <begin position="57"/>
        <end position="83"/>
    </location>
</feature>
<sequence length="92" mass="10223">MLCKIKLQRLARYLAVLAMFPLLIVMSAELTVALLQCTVKEALPTDCRIFNYDIGMILAVSYTAGWATLLTLPIAGVGAYICYIKSLRLRKP</sequence>